<evidence type="ECO:0000256" key="6">
    <source>
        <dbReference type="ARBA" id="ARBA00023136"/>
    </source>
</evidence>
<comment type="similarity">
    <text evidence="7">Belongs to the binding-protein-dependent transport system permease family.</text>
</comment>
<keyword evidence="3" id="KW-1003">Cell membrane</keyword>
<keyword evidence="4 7" id="KW-0812">Transmembrane</keyword>
<evidence type="ECO:0000256" key="2">
    <source>
        <dbReference type="ARBA" id="ARBA00022448"/>
    </source>
</evidence>
<dbReference type="PANTHER" id="PTHR30151">
    <property type="entry name" value="ALKANE SULFONATE ABC TRANSPORTER-RELATED, MEMBRANE SUBUNIT"/>
    <property type="match status" value="1"/>
</dbReference>
<dbReference type="InterPro" id="IPR035906">
    <property type="entry name" value="MetI-like_sf"/>
</dbReference>
<dbReference type="CDD" id="cd06261">
    <property type="entry name" value="TM_PBP2"/>
    <property type="match status" value="1"/>
</dbReference>
<protein>
    <submittedName>
        <fullName evidence="9">ABC transporter permease</fullName>
    </submittedName>
</protein>
<reference evidence="9 10" key="1">
    <citation type="submission" date="2019-09" db="EMBL/GenBank/DDBJ databases">
        <title>Draft genome sequence of Bacillus sp. JC-7.</title>
        <authorList>
            <person name="Tanaka N."/>
            <person name="Shiwa Y."/>
            <person name="Fujita N."/>
            <person name="Tanasupawat S."/>
        </authorList>
    </citation>
    <scope>NUCLEOTIDE SEQUENCE [LARGE SCALE GENOMIC DNA]</scope>
    <source>
        <strain evidence="9 10">JC-7</strain>
    </source>
</reference>
<proteinExistence type="inferred from homology"/>
<dbReference type="SUPFAM" id="SSF161098">
    <property type="entry name" value="MetI-like"/>
    <property type="match status" value="1"/>
</dbReference>
<dbReference type="Gene3D" id="1.10.3720.10">
    <property type="entry name" value="MetI-like"/>
    <property type="match status" value="1"/>
</dbReference>
<accession>A0A5J4JHZ1</accession>
<evidence type="ECO:0000256" key="1">
    <source>
        <dbReference type="ARBA" id="ARBA00004651"/>
    </source>
</evidence>
<organism evidence="9 10">
    <name type="scientific">Weizmannia acidilactici</name>
    <dbReference type="NCBI Taxonomy" id="2607726"/>
    <lineage>
        <taxon>Bacteria</taxon>
        <taxon>Bacillati</taxon>
        <taxon>Bacillota</taxon>
        <taxon>Bacilli</taxon>
        <taxon>Bacillales</taxon>
        <taxon>Bacillaceae</taxon>
        <taxon>Heyndrickxia</taxon>
    </lineage>
</organism>
<dbReference type="AlphaFoldDB" id="A0A5J4JHZ1"/>
<sequence>MKWQKWAQDYGLFWIVTIVIISGWQWIVQKGFVPSFILPSPSQIYESFMANRRQLVAVHLPVTLEEVCIGFILSVAGGVALGVIMYVSKTAEKIFYPFLVISQTVPLVAISPIFMMWFGYTIWSKVAIIILTAIFPVVISTFDGLKAVDSAYQNLFRTMGAGPWVIFRKLHIPMALPSFLSGLKLSIVYCVTGATIGEWLGANAGLGYFSRRMSGYLQAGAVFSAVFLLSALGMILFLLVYAIEKSILKYRTKA</sequence>
<dbReference type="GO" id="GO:0005886">
    <property type="term" value="C:plasma membrane"/>
    <property type="evidence" value="ECO:0007669"/>
    <property type="project" value="UniProtKB-SubCell"/>
</dbReference>
<dbReference type="Proteomes" id="UP000391919">
    <property type="component" value="Unassembled WGS sequence"/>
</dbReference>
<feature type="transmembrane region" description="Helical" evidence="7">
    <location>
        <begin position="126"/>
        <end position="145"/>
    </location>
</feature>
<keyword evidence="5 7" id="KW-1133">Transmembrane helix</keyword>
<evidence type="ECO:0000256" key="7">
    <source>
        <dbReference type="RuleBase" id="RU363032"/>
    </source>
</evidence>
<dbReference type="RefSeq" id="WP_151705973.1">
    <property type="nucleotide sequence ID" value="NZ_BKZQ01000018.1"/>
</dbReference>
<evidence type="ECO:0000313" key="10">
    <source>
        <dbReference type="Proteomes" id="UP000391919"/>
    </source>
</evidence>
<dbReference type="PANTHER" id="PTHR30151:SF20">
    <property type="entry name" value="ABC TRANSPORTER PERMEASE PROTEIN HI_0355-RELATED"/>
    <property type="match status" value="1"/>
</dbReference>
<name>A0A5J4JHZ1_9BACI</name>
<keyword evidence="6 7" id="KW-0472">Membrane</keyword>
<dbReference type="GO" id="GO:0055085">
    <property type="term" value="P:transmembrane transport"/>
    <property type="evidence" value="ECO:0007669"/>
    <property type="project" value="InterPro"/>
</dbReference>
<keyword evidence="2 7" id="KW-0813">Transport</keyword>
<keyword evidence="10" id="KW-1185">Reference proteome</keyword>
<feature type="transmembrane region" description="Helical" evidence="7">
    <location>
        <begin position="94"/>
        <end position="120"/>
    </location>
</feature>
<evidence type="ECO:0000256" key="3">
    <source>
        <dbReference type="ARBA" id="ARBA00022475"/>
    </source>
</evidence>
<feature type="transmembrane region" description="Helical" evidence="7">
    <location>
        <begin position="12"/>
        <end position="28"/>
    </location>
</feature>
<feature type="domain" description="ABC transmembrane type-1" evidence="8">
    <location>
        <begin position="60"/>
        <end position="240"/>
    </location>
</feature>
<dbReference type="EMBL" id="BKZQ01000018">
    <property type="protein sequence ID" value="GER70305.1"/>
    <property type="molecule type" value="Genomic_DNA"/>
</dbReference>
<dbReference type="Pfam" id="PF00528">
    <property type="entry name" value="BPD_transp_1"/>
    <property type="match status" value="1"/>
</dbReference>
<evidence type="ECO:0000256" key="5">
    <source>
        <dbReference type="ARBA" id="ARBA00022989"/>
    </source>
</evidence>
<evidence type="ECO:0000259" key="8">
    <source>
        <dbReference type="PROSITE" id="PS50928"/>
    </source>
</evidence>
<comment type="caution">
    <text evidence="9">The sequence shown here is derived from an EMBL/GenBank/DDBJ whole genome shotgun (WGS) entry which is preliminary data.</text>
</comment>
<dbReference type="InterPro" id="IPR000515">
    <property type="entry name" value="MetI-like"/>
</dbReference>
<gene>
    <name evidence="9" type="ORF">BpJC7_16080</name>
</gene>
<evidence type="ECO:0000313" key="9">
    <source>
        <dbReference type="EMBL" id="GER70305.1"/>
    </source>
</evidence>
<comment type="subcellular location">
    <subcellularLocation>
        <location evidence="1 7">Cell membrane</location>
        <topology evidence="1 7">Multi-pass membrane protein</topology>
    </subcellularLocation>
</comment>
<dbReference type="PROSITE" id="PS50928">
    <property type="entry name" value="ABC_TM1"/>
    <property type="match status" value="1"/>
</dbReference>
<evidence type="ECO:0000256" key="4">
    <source>
        <dbReference type="ARBA" id="ARBA00022692"/>
    </source>
</evidence>
<feature type="transmembrane region" description="Helical" evidence="7">
    <location>
        <begin position="216"/>
        <end position="243"/>
    </location>
</feature>
<feature type="transmembrane region" description="Helical" evidence="7">
    <location>
        <begin position="174"/>
        <end position="196"/>
    </location>
</feature>
<feature type="transmembrane region" description="Helical" evidence="7">
    <location>
        <begin position="69"/>
        <end position="87"/>
    </location>
</feature>